<organism evidence="1 2">
    <name type="scientific">Lates japonicus</name>
    <name type="common">Japanese lates</name>
    <dbReference type="NCBI Taxonomy" id="270547"/>
    <lineage>
        <taxon>Eukaryota</taxon>
        <taxon>Metazoa</taxon>
        <taxon>Chordata</taxon>
        <taxon>Craniata</taxon>
        <taxon>Vertebrata</taxon>
        <taxon>Euteleostomi</taxon>
        <taxon>Actinopterygii</taxon>
        <taxon>Neopterygii</taxon>
        <taxon>Teleostei</taxon>
        <taxon>Neoteleostei</taxon>
        <taxon>Acanthomorphata</taxon>
        <taxon>Carangaria</taxon>
        <taxon>Carangaria incertae sedis</taxon>
        <taxon>Centropomidae</taxon>
        <taxon>Lates</taxon>
    </lineage>
</organism>
<accession>A0AAD3MD34</accession>
<reference evidence="1" key="1">
    <citation type="submission" date="2022-08" db="EMBL/GenBank/DDBJ databases">
        <title>Genome sequencing of akame (Lates japonicus).</title>
        <authorList>
            <person name="Hashiguchi Y."/>
            <person name="Takahashi H."/>
        </authorList>
    </citation>
    <scope>NUCLEOTIDE SEQUENCE</scope>
    <source>
        <strain evidence="1">Kochi</strain>
    </source>
</reference>
<evidence type="ECO:0000313" key="1">
    <source>
        <dbReference type="EMBL" id="GLD51773.1"/>
    </source>
</evidence>
<sequence length="270" mass="29230">MPASGTAAALQPPLLHICAYSHQYQRMFIGPGLALSTSIHLNGAPIYQPPSVLCLCCSSTSSCEPPPASPPALSTLSMSLSANTSSSRQPPHQPLSVLPPPSHPPFFLTASSSSSLLLFRSSASERSFQHGGRSPSRTCLFLHQAESQVQFDPDPELVLSPSENRSPENYTSCPIISHCEVRWVLILRPASVLRAPQAMVQGPVTCPGPLYSGMHQQPPSTHEPCKCPDQYGGSKHQSTYWRCYSSGQSIPAEKIMKKPIPDYYGPEDHI</sequence>
<evidence type="ECO:0000313" key="2">
    <source>
        <dbReference type="Proteomes" id="UP001279410"/>
    </source>
</evidence>
<gene>
    <name evidence="1" type="ORF">AKAME5_000476700</name>
</gene>
<protein>
    <submittedName>
        <fullName evidence="1">Protein transport protein Sec31A isoform X1</fullName>
    </submittedName>
</protein>
<keyword evidence="2" id="KW-1185">Reference proteome</keyword>
<proteinExistence type="predicted"/>
<dbReference type="AlphaFoldDB" id="A0AAD3MD34"/>
<name>A0AAD3MD34_LATJO</name>
<dbReference type="Proteomes" id="UP001279410">
    <property type="component" value="Unassembled WGS sequence"/>
</dbReference>
<comment type="caution">
    <text evidence="1">The sequence shown here is derived from an EMBL/GenBank/DDBJ whole genome shotgun (WGS) entry which is preliminary data.</text>
</comment>
<dbReference type="EMBL" id="BRZM01000011">
    <property type="protein sequence ID" value="GLD51773.1"/>
    <property type="molecule type" value="Genomic_DNA"/>
</dbReference>